<feature type="chain" id="PRO_5045676661" description="Type IV secretion system protein VirB5" evidence="1">
    <location>
        <begin position="20"/>
        <end position="219"/>
    </location>
</feature>
<dbReference type="InterPro" id="IPR014158">
    <property type="entry name" value="T4SS_VirB5"/>
</dbReference>
<proteinExistence type="predicted"/>
<dbReference type="Gene3D" id="1.20.58.430">
    <property type="entry name" value="Type IV secretion system, VirB5-domain"/>
    <property type="match status" value="1"/>
</dbReference>
<gene>
    <name evidence="2" type="ORF">I5589_17445</name>
</gene>
<dbReference type="CDD" id="cd14262">
    <property type="entry name" value="VirB5_like"/>
    <property type="match status" value="1"/>
</dbReference>
<sequence length="219" mass="23608">MIAGAVGAAFALFALTAHAEGVPTISLPEIAQLKEQWETLKKQLAQAEDQYKAVTGAYQRGAAFAQDTINSVKAIPGSWQEMVQQQKDGVYSQLQSKYEQVMQTIDPKTFTDPLRGSSYKLSTDTTRSVLAGSDALFSEAQTHIDNFTSLLKQVDSTVNVKDAADLQNRMSAEIGLAQAAQVKMTGLVAQALAAQANRENQAEAVRAKFFGRTTTGSTQ</sequence>
<dbReference type="EMBL" id="JADVKH010000037">
    <property type="protein sequence ID" value="MBJ9688860.1"/>
    <property type="molecule type" value="Genomic_DNA"/>
</dbReference>
<keyword evidence="3" id="KW-1185">Reference proteome</keyword>
<name>A0ABS1AXI3_BURVI</name>
<comment type="caution">
    <text evidence="2">The sequence shown here is derived from an EMBL/GenBank/DDBJ whole genome shotgun (WGS) entry which is preliminary data.</text>
</comment>
<evidence type="ECO:0000313" key="2">
    <source>
        <dbReference type="EMBL" id="MBJ9688860.1"/>
    </source>
</evidence>
<dbReference type="Proteomes" id="UP000808215">
    <property type="component" value="Unassembled WGS sequence"/>
</dbReference>
<reference evidence="2 3" key="1">
    <citation type="submission" date="2020-11" db="EMBL/GenBank/DDBJ databases">
        <title>Enhanced detection system for hospital associated transmission using whole genome sequencing surveillance.</title>
        <authorList>
            <person name="Harrison L.H."/>
            <person name="Van Tyne D."/>
            <person name="Marsh J.W."/>
            <person name="Griffith M.P."/>
            <person name="Snyder D.J."/>
            <person name="Cooper V.S."/>
            <person name="Mustapha M."/>
        </authorList>
    </citation>
    <scope>NUCLEOTIDE SEQUENCE [LARGE SCALE GENOMIC DNA]</scope>
    <source>
        <strain evidence="2 3">BC00020</strain>
    </source>
</reference>
<evidence type="ECO:0000313" key="3">
    <source>
        <dbReference type="Proteomes" id="UP000808215"/>
    </source>
</evidence>
<feature type="signal peptide" evidence="1">
    <location>
        <begin position="1"/>
        <end position="19"/>
    </location>
</feature>
<dbReference type="Pfam" id="PF07996">
    <property type="entry name" value="T4SS"/>
    <property type="match status" value="1"/>
</dbReference>
<dbReference type="SUPFAM" id="SSF101082">
    <property type="entry name" value="Typo IV secretion system protein TraC"/>
    <property type="match status" value="1"/>
</dbReference>
<dbReference type="InterPro" id="IPR023220">
    <property type="entry name" value="T4SS_VirB5-domain"/>
</dbReference>
<accession>A0ABS1AXI3</accession>
<protein>
    <recommendedName>
        <fullName evidence="4">Type IV secretion system protein VirB5</fullName>
    </recommendedName>
</protein>
<keyword evidence="1" id="KW-0732">Signal</keyword>
<evidence type="ECO:0008006" key="4">
    <source>
        <dbReference type="Google" id="ProtNLM"/>
    </source>
</evidence>
<evidence type="ECO:0000256" key="1">
    <source>
        <dbReference type="SAM" id="SignalP"/>
    </source>
</evidence>
<organism evidence="2 3">
    <name type="scientific">Burkholderia vietnamiensis</name>
    <dbReference type="NCBI Taxonomy" id="60552"/>
    <lineage>
        <taxon>Bacteria</taxon>
        <taxon>Pseudomonadati</taxon>
        <taxon>Pseudomonadota</taxon>
        <taxon>Betaproteobacteria</taxon>
        <taxon>Burkholderiales</taxon>
        <taxon>Burkholderiaceae</taxon>
        <taxon>Burkholderia</taxon>
        <taxon>Burkholderia cepacia complex</taxon>
    </lineage>
</organism>